<sequence>MLPLVSWIREHLTDVEFYLQSGSACLTHLAFAGGCTVGGKKLGPYSMPLEPLLEGQGLETNPRLLDQVSTIVLCLSYVVFPCFVSLMLLVICVPTSR</sequence>
<dbReference type="AlphaFoldDB" id="A0A8T0HW07"/>
<dbReference type="Proteomes" id="UP000822688">
    <property type="component" value="Chromosome V"/>
</dbReference>
<feature type="transmembrane region" description="Helical" evidence="1">
    <location>
        <begin position="68"/>
        <end position="93"/>
    </location>
</feature>
<accession>A0A8T0HW07</accession>
<evidence type="ECO:0000313" key="3">
    <source>
        <dbReference type="Proteomes" id="UP000822688"/>
    </source>
</evidence>
<protein>
    <submittedName>
        <fullName evidence="2">Uncharacterized protein</fullName>
    </submittedName>
</protein>
<proteinExistence type="predicted"/>
<keyword evidence="1" id="KW-0812">Transmembrane</keyword>
<keyword evidence="1" id="KW-0472">Membrane</keyword>
<reference evidence="2" key="1">
    <citation type="submission" date="2020-06" db="EMBL/GenBank/DDBJ databases">
        <title>WGS assembly of Ceratodon purpureus strain R40.</title>
        <authorList>
            <person name="Carey S.B."/>
            <person name="Jenkins J."/>
            <person name="Shu S."/>
            <person name="Lovell J.T."/>
            <person name="Sreedasyam A."/>
            <person name="Maumus F."/>
            <person name="Tiley G.P."/>
            <person name="Fernandez-Pozo N."/>
            <person name="Barry K."/>
            <person name="Chen C."/>
            <person name="Wang M."/>
            <person name="Lipzen A."/>
            <person name="Daum C."/>
            <person name="Saski C.A."/>
            <person name="Payton A.C."/>
            <person name="Mcbreen J.C."/>
            <person name="Conrad R.E."/>
            <person name="Kollar L.M."/>
            <person name="Olsson S."/>
            <person name="Huttunen S."/>
            <person name="Landis J.B."/>
            <person name="Wickett N.J."/>
            <person name="Johnson M.G."/>
            <person name="Rensing S.A."/>
            <person name="Grimwood J."/>
            <person name="Schmutz J."/>
            <person name="Mcdaniel S.F."/>
        </authorList>
    </citation>
    <scope>NUCLEOTIDE SEQUENCE</scope>
    <source>
        <strain evidence="2">R40</strain>
    </source>
</reference>
<keyword evidence="3" id="KW-1185">Reference proteome</keyword>
<gene>
    <name evidence="2" type="ORF">KC19_VG332100</name>
</gene>
<comment type="caution">
    <text evidence="2">The sequence shown here is derived from an EMBL/GenBank/DDBJ whole genome shotgun (WGS) entry which is preliminary data.</text>
</comment>
<evidence type="ECO:0000256" key="1">
    <source>
        <dbReference type="SAM" id="Phobius"/>
    </source>
</evidence>
<name>A0A8T0HW07_CERPU</name>
<evidence type="ECO:0000313" key="2">
    <source>
        <dbReference type="EMBL" id="KAG0575270.1"/>
    </source>
</evidence>
<keyword evidence="1" id="KW-1133">Transmembrane helix</keyword>
<dbReference type="EMBL" id="CM026426">
    <property type="protein sequence ID" value="KAG0575270.1"/>
    <property type="molecule type" value="Genomic_DNA"/>
</dbReference>
<organism evidence="2 3">
    <name type="scientific">Ceratodon purpureus</name>
    <name type="common">Fire moss</name>
    <name type="synonym">Dicranum purpureum</name>
    <dbReference type="NCBI Taxonomy" id="3225"/>
    <lineage>
        <taxon>Eukaryota</taxon>
        <taxon>Viridiplantae</taxon>
        <taxon>Streptophyta</taxon>
        <taxon>Embryophyta</taxon>
        <taxon>Bryophyta</taxon>
        <taxon>Bryophytina</taxon>
        <taxon>Bryopsida</taxon>
        <taxon>Dicranidae</taxon>
        <taxon>Pseudoditrichales</taxon>
        <taxon>Ditrichaceae</taxon>
        <taxon>Ceratodon</taxon>
    </lineage>
</organism>